<feature type="transmembrane region" description="Helical" evidence="7">
    <location>
        <begin position="89"/>
        <end position="110"/>
    </location>
</feature>
<evidence type="ECO:0000256" key="1">
    <source>
        <dbReference type="ARBA" id="ARBA00004141"/>
    </source>
</evidence>
<protein>
    <recommendedName>
        <fullName evidence="7">Sec-independent protein translocase protein TatC</fullName>
    </recommendedName>
</protein>
<dbReference type="InterPro" id="IPR002033">
    <property type="entry name" value="TatC"/>
</dbReference>
<dbReference type="GO" id="GO:0065002">
    <property type="term" value="P:intracellular protein transmembrane transport"/>
    <property type="evidence" value="ECO:0007669"/>
    <property type="project" value="TreeGrafter"/>
</dbReference>
<evidence type="ECO:0000256" key="2">
    <source>
        <dbReference type="ARBA" id="ARBA00022692"/>
    </source>
</evidence>
<keyword evidence="6 7" id="KW-0472">Membrane</keyword>
<keyword evidence="3 7" id="KW-0653">Protein transport</keyword>
<evidence type="ECO:0000256" key="7">
    <source>
        <dbReference type="HAMAP-Rule" id="MF_00902"/>
    </source>
</evidence>
<organism evidence="8 9">
    <name type="scientific">Actinomyces urogenitalis</name>
    <dbReference type="NCBI Taxonomy" id="103621"/>
    <lineage>
        <taxon>Bacteria</taxon>
        <taxon>Bacillati</taxon>
        <taxon>Actinomycetota</taxon>
        <taxon>Actinomycetes</taxon>
        <taxon>Actinomycetales</taxon>
        <taxon>Actinomycetaceae</taxon>
        <taxon>Actinomyces</taxon>
    </lineage>
</organism>
<evidence type="ECO:0000256" key="4">
    <source>
        <dbReference type="ARBA" id="ARBA00022989"/>
    </source>
</evidence>
<dbReference type="EMBL" id="PKHA01000001">
    <property type="protein sequence ID" value="PKY99483.1"/>
    <property type="molecule type" value="Genomic_DNA"/>
</dbReference>
<dbReference type="PANTHER" id="PTHR30371:SF0">
    <property type="entry name" value="SEC-INDEPENDENT PROTEIN TRANSLOCASE PROTEIN TATC, CHLOROPLASTIC-RELATED"/>
    <property type="match status" value="1"/>
</dbReference>
<comment type="subunit">
    <text evidence="7">The Tat system comprises two distinct complexes: a TatABC complex, containing multiple copies of TatA, TatB and TatC subunits, and a separate TatA complex, containing only TatA subunits. Substrates initially bind to the TatABC complex, which probably triggers association of the separate TatA complex to form the active translocon.</text>
</comment>
<evidence type="ECO:0000256" key="5">
    <source>
        <dbReference type="ARBA" id="ARBA00023010"/>
    </source>
</evidence>
<feature type="transmembrane region" description="Helical" evidence="7">
    <location>
        <begin position="122"/>
        <end position="145"/>
    </location>
</feature>
<evidence type="ECO:0000313" key="9">
    <source>
        <dbReference type="Proteomes" id="UP000234778"/>
    </source>
</evidence>
<comment type="function">
    <text evidence="7">Part of the twin-arginine translocation (Tat) system that transports large folded proteins containing a characteristic twin-arginine motif in their signal peptide across membranes. Together with TatB, TatC is part of a receptor directly interacting with Tat signal peptides.</text>
</comment>
<accession>A0A2I1KV28</accession>
<feature type="transmembrane region" description="Helical" evidence="7">
    <location>
        <begin position="33"/>
        <end position="51"/>
    </location>
</feature>
<evidence type="ECO:0000256" key="3">
    <source>
        <dbReference type="ARBA" id="ARBA00022927"/>
    </source>
</evidence>
<feature type="transmembrane region" description="Helical" evidence="7">
    <location>
        <begin position="165"/>
        <end position="185"/>
    </location>
</feature>
<comment type="subcellular location">
    <subcellularLocation>
        <location evidence="7">Cell membrane</location>
        <topology evidence="7">Multi-pass membrane protein</topology>
    </subcellularLocation>
    <subcellularLocation>
        <location evidence="1">Membrane</location>
        <topology evidence="1">Multi-pass membrane protein</topology>
    </subcellularLocation>
</comment>
<dbReference type="RefSeq" id="WP_006549740.1">
    <property type="nucleotide sequence ID" value="NZ_CP136961.1"/>
</dbReference>
<sequence>MPKLPKVTKTRRKDNPDAVMSIGDHLREARNRLFISAIGVVVGAVVGYLLYDWCFQLLMHPLKVAQANGHNVTMNFDTVLSSFDLKIRISLWLGVLFSSPLWMYEFWAYVGPGMTRKEKRYTWAFGLAGLVLFACGIGLGVLILPHAVSILVGFMPTDTAGFLQYSSYFSFVMRIILVFGVAFLLPELLVGLNRLGLMKGRTMLKGWRWAVVGVFAFMAVANPLPDPWSMIMMAIPICGLYFGACGLSMAHDKRVEKKRAALDAELDAALAES</sequence>
<dbReference type="GO" id="GO:0033281">
    <property type="term" value="C:TAT protein transport complex"/>
    <property type="evidence" value="ECO:0007669"/>
    <property type="project" value="UniProtKB-UniRule"/>
</dbReference>
<evidence type="ECO:0000313" key="8">
    <source>
        <dbReference type="EMBL" id="PKY99483.1"/>
    </source>
</evidence>
<keyword evidence="7" id="KW-1003">Cell membrane</keyword>
<dbReference type="NCBIfam" id="TIGR00945">
    <property type="entry name" value="tatC"/>
    <property type="match status" value="1"/>
</dbReference>
<keyword evidence="5 7" id="KW-0811">Translocation</keyword>
<dbReference type="GeneID" id="81707498"/>
<gene>
    <name evidence="7 8" type="primary">tatC</name>
    <name evidence="8" type="ORF">CYJ26_00860</name>
</gene>
<dbReference type="Pfam" id="PF00902">
    <property type="entry name" value="TatC"/>
    <property type="match status" value="1"/>
</dbReference>
<feature type="transmembrane region" description="Helical" evidence="7">
    <location>
        <begin position="230"/>
        <end position="250"/>
    </location>
</feature>
<keyword evidence="2 7" id="KW-0812">Transmembrane</keyword>
<evidence type="ECO:0000256" key="6">
    <source>
        <dbReference type="ARBA" id="ARBA00023136"/>
    </source>
</evidence>
<dbReference type="GO" id="GO:0043953">
    <property type="term" value="P:protein transport by the Tat complex"/>
    <property type="evidence" value="ECO:0007669"/>
    <property type="project" value="UniProtKB-UniRule"/>
</dbReference>
<feature type="transmembrane region" description="Helical" evidence="7">
    <location>
        <begin position="206"/>
        <end position="224"/>
    </location>
</feature>
<dbReference type="HAMAP" id="MF_00902">
    <property type="entry name" value="TatC"/>
    <property type="match status" value="1"/>
</dbReference>
<keyword evidence="7" id="KW-0813">Transport</keyword>
<dbReference type="GO" id="GO:0009977">
    <property type="term" value="F:proton motive force dependent protein transmembrane transporter activity"/>
    <property type="evidence" value="ECO:0007669"/>
    <property type="project" value="TreeGrafter"/>
</dbReference>
<reference evidence="8 9" key="1">
    <citation type="submission" date="2017-12" db="EMBL/GenBank/DDBJ databases">
        <title>Phylogenetic diversity of female urinary microbiome.</title>
        <authorList>
            <person name="Thomas-White K."/>
            <person name="Wolfe A.J."/>
        </authorList>
    </citation>
    <scope>NUCLEOTIDE SEQUENCE [LARGE SCALE GENOMIC DNA]</scope>
    <source>
        <strain evidence="8 9">UMB0319</strain>
    </source>
</reference>
<comment type="caution">
    <text evidence="8">The sequence shown here is derived from an EMBL/GenBank/DDBJ whole genome shotgun (WGS) entry which is preliminary data.</text>
</comment>
<dbReference type="PRINTS" id="PR01840">
    <property type="entry name" value="TATCFAMILY"/>
</dbReference>
<dbReference type="AlphaFoldDB" id="A0A2I1KV28"/>
<proteinExistence type="inferred from homology"/>
<dbReference type="PANTHER" id="PTHR30371">
    <property type="entry name" value="SEC-INDEPENDENT PROTEIN TRANSLOCASE PROTEIN TATC"/>
    <property type="match status" value="1"/>
</dbReference>
<comment type="similarity">
    <text evidence="7">Belongs to the TatC family.</text>
</comment>
<keyword evidence="4 7" id="KW-1133">Transmembrane helix</keyword>
<name>A0A2I1KV28_9ACTO</name>
<dbReference type="Proteomes" id="UP000234778">
    <property type="component" value="Unassembled WGS sequence"/>
</dbReference>